<protein>
    <recommendedName>
        <fullName evidence="2">DUF6457 domain-containing protein</fullName>
    </recommendedName>
</protein>
<dbReference type="Proteomes" id="UP000283644">
    <property type="component" value="Unassembled WGS sequence"/>
</dbReference>
<comment type="caution">
    <text evidence="3">The sequence shown here is derived from an EMBL/GenBank/DDBJ whole genome shotgun (WGS) entry which is preliminary data.</text>
</comment>
<dbReference type="InterPro" id="IPR045598">
    <property type="entry name" value="DUF6457"/>
</dbReference>
<dbReference type="OrthoDB" id="4735656at2"/>
<proteinExistence type="predicted"/>
<dbReference type="AlphaFoldDB" id="A0A417XZN7"/>
<organism evidence="3 4">
    <name type="scientific">Nocardioides immobilis</name>
    <dbReference type="NCBI Taxonomy" id="2049295"/>
    <lineage>
        <taxon>Bacteria</taxon>
        <taxon>Bacillati</taxon>
        <taxon>Actinomycetota</taxon>
        <taxon>Actinomycetes</taxon>
        <taxon>Propionibacteriales</taxon>
        <taxon>Nocardioidaceae</taxon>
        <taxon>Nocardioides</taxon>
    </lineage>
</organism>
<accession>A0A417XZN7</accession>
<sequence length="125" mass="13462">MVNLHDWIDELCDLLDIDSEADESLLGDLAEVAHDNVHPAAGPVTAYLLGVATGANESNPEAVERMAAKVQALAEAWDRPAGAAAAEDRDAEADEEVAEELTHLDEIDEEIDEDVDAEEEEDLLV</sequence>
<dbReference type="Pfam" id="PF20058">
    <property type="entry name" value="DUF6457"/>
    <property type="match status" value="1"/>
</dbReference>
<evidence type="ECO:0000313" key="4">
    <source>
        <dbReference type="Proteomes" id="UP000283644"/>
    </source>
</evidence>
<gene>
    <name evidence="3" type="ORF">D0Z08_17340</name>
</gene>
<evidence type="ECO:0000313" key="3">
    <source>
        <dbReference type="EMBL" id="RHW25807.1"/>
    </source>
</evidence>
<name>A0A417XZN7_9ACTN</name>
<feature type="region of interest" description="Disordered" evidence="1">
    <location>
        <begin position="79"/>
        <end position="125"/>
    </location>
</feature>
<keyword evidence="4" id="KW-1185">Reference proteome</keyword>
<dbReference type="RefSeq" id="WP_118926509.1">
    <property type="nucleotide sequence ID" value="NZ_QXGH01000021.1"/>
</dbReference>
<dbReference type="EMBL" id="QXGH01000021">
    <property type="protein sequence ID" value="RHW25807.1"/>
    <property type="molecule type" value="Genomic_DNA"/>
</dbReference>
<feature type="domain" description="DUF6457" evidence="2">
    <location>
        <begin position="3"/>
        <end position="79"/>
    </location>
</feature>
<reference evidence="3 4" key="1">
    <citation type="submission" date="2018-09" db="EMBL/GenBank/DDBJ databases">
        <title>Genome sequencing of Nocardioides immobilis CCTCC AB 2017083 for comparison to Nocardioides silvaticus.</title>
        <authorList>
            <person name="Li C."/>
            <person name="Wang G."/>
        </authorList>
    </citation>
    <scope>NUCLEOTIDE SEQUENCE [LARGE SCALE GENOMIC DNA]</scope>
    <source>
        <strain evidence="3 4">CCTCC AB 2017083</strain>
    </source>
</reference>
<feature type="compositionally biased region" description="Acidic residues" evidence="1">
    <location>
        <begin position="106"/>
        <end position="125"/>
    </location>
</feature>
<evidence type="ECO:0000256" key="1">
    <source>
        <dbReference type="SAM" id="MobiDB-lite"/>
    </source>
</evidence>
<evidence type="ECO:0000259" key="2">
    <source>
        <dbReference type="Pfam" id="PF20058"/>
    </source>
</evidence>
<feature type="compositionally biased region" description="Acidic residues" evidence="1">
    <location>
        <begin position="89"/>
        <end position="99"/>
    </location>
</feature>